<geneLocation type="plasmid" evidence="6">
    <name>pls_2 sequence</name>
</geneLocation>
<geneLocation type="plasmid" evidence="6">
    <name>pls_1 sequence</name>
</geneLocation>
<keyword evidence="2" id="KW-0472">Membrane</keyword>
<dbReference type="Gene3D" id="1.10.530.10">
    <property type="match status" value="1"/>
</dbReference>
<evidence type="ECO:0000313" key="5">
    <source>
        <dbReference type="EMBL" id="AOO74557.1"/>
    </source>
</evidence>
<geneLocation type="plasmid" evidence="5">
    <name>pLS_2</name>
</geneLocation>
<evidence type="ECO:0000256" key="2">
    <source>
        <dbReference type="SAM" id="Phobius"/>
    </source>
</evidence>
<feature type="compositionally biased region" description="Polar residues" evidence="1">
    <location>
        <begin position="231"/>
        <end position="246"/>
    </location>
</feature>
<name>A0A1D7TU76_9LACO</name>
<dbReference type="AlphaFoldDB" id="A0A1D7TU76"/>
<gene>
    <name evidence="4" type="ORF">BHF65_09545</name>
    <name evidence="5" type="ORF">BHF65_09775</name>
</gene>
<proteinExistence type="predicted"/>
<dbReference type="EMBL" id="CP017109">
    <property type="protein sequence ID" value="AOO74557.1"/>
    <property type="molecule type" value="Genomic_DNA"/>
</dbReference>
<geneLocation type="plasmid" evidence="4">
    <name>pLS_1</name>
</geneLocation>
<feature type="region of interest" description="Disordered" evidence="1">
    <location>
        <begin position="231"/>
        <end position="251"/>
    </location>
</feature>
<dbReference type="EMBL" id="CP017108">
    <property type="protein sequence ID" value="AOO74503.1"/>
    <property type="molecule type" value="Genomic_DNA"/>
</dbReference>
<dbReference type="Proteomes" id="UP000094723">
    <property type="component" value="Plasmid pLS_1"/>
</dbReference>
<evidence type="ECO:0000313" key="4">
    <source>
        <dbReference type="EMBL" id="AOO74503.1"/>
    </source>
</evidence>
<feature type="domain" description="Peptidase C51" evidence="3">
    <location>
        <begin position="271"/>
        <end position="404"/>
    </location>
</feature>
<sequence>MKKWIKAHSKLLVLCSIGGLGVFLIILVAIFTVLFFSNNRCSDNAGTSDTDISSGFTGSWTTQGTEAYKNAKATFDFWVSKGMSGAQAAGIVGNIGGAEDTGFVLDQKEIGGGSGGGLYQFTPYTKYLNDAKSDKSWSVVNQGEVVMSLEPQTVKSFFSKTKNSSPGDAATDWMNMYERPSEKARAATNSMRRSAAEKAYELFGGANISAKDSLLGDVTETSDIGVTSDLQNDSKTCSVSSDSASDGTGEVPKGVRDKIYAANEIPDSLKTYLLPINVSDARGVSGKGWSHPGGQCVDYVVSEATVLWNNTQSWSLGNGVDQVNSAIKFGYAVKDDKPHKGDLVSCDGTDPSIGHTWMVGHVFADGSVLLQEQNYPGKSGDDMGAPLTWDVAVLPPYKDGAWANLPNYGATLNHPVFAKPAHGMKK</sequence>
<keyword evidence="2" id="KW-1133">Transmembrane helix</keyword>
<dbReference type="Pfam" id="PF05257">
    <property type="entry name" value="CHAP"/>
    <property type="match status" value="1"/>
</dbReference>
<dbReference type="RefSeq" id="WP_069469622.1">
    <property type="nucleotide sequence ID" value="NZ_CP017108.1"/>
</dbReference>
<reference evidence="4 6" key="1">
    <citation type="submission" date="2016-09" db="EMBL/GenBank/DDBJ databases">
        <title>Complete Genome Sequence of Lactobacillus salivarius Jin.</title>
        <authorList>
            <person name="Jin N."/>
            <person name="Li C."/>
            <person name="Wang M."/>
            <person name="Ren D."/>
            <person name="Di Y."/>
            <person name="Pan R."/>
            <person name="Du S."/>
            <person name="Lu H."/>
            <person name="Li X."/>
            <person name="Tian M."/>
        </authorList>
    </citation>
    <scope>NUCLEOTIDE SEQUENCE [LARGE SCALE GENOMIC DNA]</scope>
    <source>
        <strain evidence="4 6">CICC 23174</strain>
        <plasmid evidence="4">pLS_1</plasmid>
        <plasmid evidence="6">pls_1 sequence</plasmid>
        <plasmid evidence="5">pLS_2</plasmid>
        <plasmid evidence="6">pls_2 sequence</plasmid>
    </source>
</reference>
<dbReference type="Gene3D" id="3.90.1720.10">
    <property type="entry name" value="endopeptidase domain like (from Nostoc punctiforme)"/>
    <property type="match status" value="1"/>
</dbReference>
<dbReference type="Proteomes" id="UP000094723">
    <property type="component" value="Plasmid pLS_2"/>
</dbReference>
<dbReference type="PROSITE" id="PS50911">
    <property type="entry name" value="CHAP"/>
    <property type="match status" value="1"/>
</dbReference>
<evidence type="ECO:0000259" key="3">
    <source>
        <dbReference type="PROSITE" id="PS50911"/>
    </source>
</evidence>
<keyword evidence="4" id="KW-0614">Plasmid</keyword>
<evidence type="ECO:0000313" key="6">
    <source>
        <dbReference type="Proteomes" id="UP000094723"/>
    </source>
</evidence>
<dbReference type="Pfam" id="PF18013">
    <property type="entry name" value="Phage_lysozyme2"/>
    <property type="match status" value="1"/>
</dbReference>
<protein>
    <submittedName>
        <fullName evidence="4">Amidase</fullName>
    </submittedName>
</protein>
<evidence type="ECO:0000256" key="1">
    <source>
        <dbReference type="SAM" id="MobiDB-lite"/>
    </source>
</evidence>
<organism evidence="4 6">
    <name type="scientific">Ligilactobacillus salivarius</name>
    <dbReference type="NCBI Taxonomy" id="1624"/>
    <lineage>
        <taxon>Bacteria</taxon>
        <taxon>Bacillati</taxon>
        <taxon>Bacillota</taxon>
        <taxon>Bacilli</taxon>
        <taxon>Lactobacillales</taxon>
        <taxon>Lactobacillaceae</taxon>
        <taxon>Ligilactobacillus</taxon>
    </lineage>
</organism>
<dbReference type="InterPro" id="IPR007921">
    <property type="entry name" value="CHAP_dom"/>
</dbReference>
<keyword evidence="2" id="KW-0812">Transmembrane</keyword>
<accession>A0A1D7TU76</accession>
<feature type="transmembrane region" description="Helical" evidence="2">
    <location>
        <begin position="12"/>
        <end position="36"/>
    </location>
</feature>
<dbReference type="InterPro" id="IPR041219">
    <property type="entry name" value="Phage_lysozyme2"/>
</dbReference>